<protein>
    <submittedName>
        <fullName evidence="7">Uncharacterized membrane protein YfcC, ion transporter superfamily</fullName>
    </submittedName>
</protein>
<dbReference type="EMBL" id="FOEN01000004">
    <property type="protein sequence ID" value="SEQ05035.1"/>
    <property type="molecule type" value="Genomic_DNA"/>
</dbReference>
<comment type="subcellular location">
    <subcellularLocation>
        <location evidence="1">Cell membrane</location>
        <topology evidence="1">Multi-pass membrane protein</topology>
    </subcellularLocation>
</comment>
<evidence type="ECO:0000313" key="8">
    <source>
        <dbReference type="Proteomes" id="UP000198833"/>
    </source>
</evidence>
<evidence type="ECO:0000256" key="4">
    <source>
        <dbReference type="ARBA" id="ARBA00022989"/>
    </source>
</evidence>
<dbReference type="AlphaFoldDB" id="A0A1H9CV24"/>
<dbReference type="PANTHER" id="PTHR43652:SF6">
    <property type="entry name" value="ARGININE REPRESSOR"/>
    <property type="match status" value="1"/>
</dbReference>
<dbReference type="GO" id="GO:0005886">
    <property type="term" value="C:plasma membrane"/>
    <property type="evidence" value="ECO:0007669"/>
    <property type="project" value="UniProtKB-SubCell"/>
</dbReference>
<keyword evidence="5 6" id="KW-0472">Membrane</keyword>
<dbReference type="InterPro" id="IPR051679">
    <property type="entry name" value="DASS-Related_Transporters"/>
</dbReference>
<evidence type="ECO:0000313" key="7">
    <source>
        <dbReference type="EMBL" id="SEQ05035.1"/>
    </source>
</evidence>
<keyword evidence="3 6" id="KW-0812">Transmembrane</keyword>
<feature type="transmembrane region" description="Helical" evidence="6">
    <location>
        <begin position="459"/>
        <end position="480"/>
    </location>
</feature>
<dbReference type="PANTHER" id="PTHR43652">
    <property type="entry name" value="BASIC AMINO ACID ANTIPORTER YFCC-RELATED"/>
    <property type="match status" value="1"/>
</dbReference>
<reference evidence="7 8" key="1">
    <citation type="submission" date="2016-10" db="EMBL/GenBank/DDBJ databases">
        <authorList>
            <person name="de Groot N.N."/>
        </authorList>
    </citation>
    <scope>NUCLEOTIDE SEQUENCE [LARGE SCALE GENOMIC DNA]</scope>
    <source>
        <strain evidence="7 8">DSM 15695</strain>
    </source>
</reference>
<evidence type="ECO:0000256" key="3">
    <source>
        <dbReference type="ARBA" id="ARBA00022692"/>
    </source>
</evidence>
<name>A0A1H9CV24_9LACT</name>
<organism evidence="7 8">
    <name type="scientific">Ignavigranum ruoffiae</name>
    <dbReference type="NCBI Taxonomy" id="89093"/>
    <lineage>
        <taxon>Bacteria</taxon>
        <taxon>Bacillati</taxon>
        <taxon>Bacillota</taxon>
        <taxon>Bacilli</taxon>
        <taxon>Lactobacillales</taxon>
        <taxon>Aerococcaceae</taxon>
        <taxon>Ignavigranum</taxon>
    </lineage>
</organism>
<feature type="transmembrane region" description="Helical" evidence="6">
    <location>
        <begin position="412"/>
        <end position="439"/>
    </location>
</feature>
<keyword evidence="4 6" id="KW-1133">Transmembrane helix</keyword>
<feature type="transmembrane region" description="Helical" evidence="6">
    <location>
        <begin position="210"/>
        <end position="228"/>
    </location>
</feature>
<sequence>MAETNETPVAVSQPEKKKRKMLNSFTMLFLITAIIAVLTWIIPAGQYQLDDAGNYIAGTYERVAQSPQGIWDLFMAPIRGFLGTETTPGAVEVALFIMVIGGFLGVVTETGAIDAGISAMMKNNKDNMTTLIWGLMFIFVLGGSTYGMNEETMAFYPLLIPLMVAVGMDALVAIAVILLGSGIGCLASTVNPFATVIASDMANISIADGIAIRTIMAIVLWALSAWYVSSYAKKVQEDPKNSLIYDMMPEHKERFKVKEMDTITGKQKGVLWIFGLTFLIMILSLIPWSDLFPGFTLFESIQNTFLDMPFIGNLLGQSQRGLFFGMWYLVEITMLFFMSSVIIGFFYGIDESRFVEVFLDGVKDLLSVAMICAVARGIQVVMNDGQITATVLSWGEAGLKGLNEGLFTILTYLFYIPMSFLIPSTSGLAAATMGIMAPLGDFANVGKDVVVTAYQTACGIVNIITPTSGVVMGALAIAGIELTTWWKFMKKIGIIIVVVSLVLLLASTYLGI</sequence>
<feature type="transmembrane region" description="Helical" evidence="6">
    <location>
        <begin position="186"/>
        <end position="204"/>
    </location>
</feature>
<feature type="transmembrane region" description="Helical" evidence="6">
    <location>
        <begin position="269"/>
        <end position="288"/>
    </location>
</feature>
<feature type="transmembrane region" description="Helical" evidence="6">
    <location>
        <begin position="93"/>
        <end position="117"/>
    </location>
</feature>
<dbReference type="InterPro" id="IPR018385">
    <property type="entry name" value="C4_dicarb_anaerob_car-like"/>
</dbReference>
<gene>
    <name evidence="7" type="ORF">SAMN04488558_104156</name>
</gene>
<accession>A0A1H9CV24</accession>
<feature type="transmembrane region" description="Helical" evidence="6">
    <location>
        <begin position="154"/>
        <end position="179"/>
    </location>
</feature>
<keyword evidence="2" id="KW-1003">Cell membrane</keyword>
<feature type="transmembrane region" description="Helical" evidence="6">
    <location>
        <begin position="326"/>
        <end position="349"/>
    </location>
</feature>
<feature type="transmembrane region" description="Helical" evidence="6">
    <location>
        <begin position="129"/>
        <end position="148"/>
    </location>
</feature>
<feature type="transmembrane region" description="Helical" evidence="6">
    <location>
        <begin position="21"/>
        <end position="42"/>
    </location>
</feature>
<evidence type="ECO:0000256" key="5">
    <source>
        <dbReference type="ARBA" id="ARBA00023136"/>
    </source>
</evidence>
<dbReference type="STRING" id="89093.SAMN04488558_104156"/>
<keyword evidence="8" id="KW-1185">Reference proteome</keyword>
<dbReference type="Proteomes" id="UP000198833">
    <property type="component" value="Unassembled WGS sequence"/>
</dbReference>
<evidence type="ECO:0000256" key="2">
    <source>
        <dbReference type="ARBA" id="ARBA00022475"/>
    </source>
</evidence>
<dbReference type="RefSeq" id="WP_412457631.1">
    <property type="nucleotide sequence ID" value="NZ_FOEN01000004.1"/>
</dbReference>
<evidence type="ECO:0000256" key="1">
    <source>
        <dbReference type="ARBA" id="ARBA00004651"/>
    </source>
</evidence>
<proteinExistence type="predicted"/>
<dbReference type="Pfam" id="PF03606">
    <property type="entry name" value="DcuC"/>
    <property type="match status" value="1"/>
</dbReference>
<evidence type="ECO:0000256" key="6">
    <source>
        <dbReference type="SAM" id="Phobius"/>
    </source>
</evidence>
<feature type="transmembrane region" description="Helical" evidence="6">
    <location>
        <begin position="492"/>
        <end position="510"/>
    </location>
</feature>